<evidence type="ECO:0000256" key="4">
    <source>
        <dbReference type="ARBA" id="ARBA00022692"/>
    </source>
</evidence>
<feature type="transmembrane region" description="Helical" evidence="7">
    <location>
        <begin position="151"/>
        <end position="176"/>
    </location>
</feature>
<dbReference type="CDD" id="cd06261">
    <property type="entry name" value="TM_PBP2"/>
    <property type="match status" value="1"/>
</dbReference>
<evidence type="ECO:0000313" key="10">
    <source>
        <dbReference type="Proteomes" id="UP000612585"/>
    </source>
</evidence>
<dbReference type="AlphaFoldDB" id="A0A8J3Z591"/>
<keyword evidence="6 7" id="KW-0472">Membrane</keyword>
<feature type="transmembrane region" description="Helical" evidence="7">
    <location>
        <begin position="9"/>
        <end position="32"/>
    </location>
</feature>
<evidence type="ECO:0000259" key="8">
    <source>
        <dbReference type="PROSITE" id="PS50928"/>
    </source>
</evidence>
<evidence type="ECO:0000256" key="5">
    <source>
        <dbReference type="ARBA" id="ARBA00022989"/>
    </source>
</evidence>
<dbReference type="InterPro" id="IPR035906">
    <property type="entry name" value="MetI-like_sf"/>
</dbReference>
<feature type="transmembrane region" description="Helical" evidence="7">
    <location>
        <begin position="205"/>
        <end position="226"/>
    </location>
</feature>
<keyword evidence="4 7" id="KW-0812">Transmembrane</keyword>
<evidence type="ECO:0000313" key="9">
    <source>
        <dbReference type="EMBL" id="GIJ55476.1"/>
    </source>
</evidence>
<dbReference type="InterPro" id="IPR050809">
    <property type="entry name" value="UgpAE/MalFG_permease"/>
</dbReference>
<dbReference type="GO" id="GO:0055085">
    <property type="term" value="P:transmembrane transport"/>
    <property type="evidence" value="ECO:0007669"/>
    <property type="project" value="InterPro"/>
</dbReference>
<protein>
    <submittedName>
        <fullName evidence="9">ABC transporter permease</fullName>
    </submittedName>
</protein>
<evidence type="ECO:0000256" key="7">
    <source>
        <dbReference type="RuleBase" id="RU363032"/>
    </source>
</evidence>
<comment type="caution">
    <text evidence="9">The sequence shown here is derived from an EMBL/GenBank/DDBJ whole genome shotgun (WGS) entry which is preliminary data.</text>
</comment>
<dbReference type="PANTHER" id="PTHR43227">
    <property type="entry name" value="BLL4140 PROTEIN"/>
    <property type="match status" value="1"/>
</dbReference>
<evidence type="ECO:0000256" key="2">
    <source>
        <dbReference type="ARBA" id="ARBA00022448"/>
    </source>
</evidence>
<dbReference type="GO" id="GO:0005886">
    <property type="term" value="C:plasma membrane"/>
    <property type="evidence" value="ECO:0007669"/>
    <property type="project" value="UniProtKB-SubCell"/>
</dbReference>
<dbReference type="PANTHER" id="PTHR43227:SF8">
    <property type="entry name" value="DIACETYLCHITOBIOSE UPTAKE SYSTEM PERMEASE PROTEIN DASB"/>
    <property type="match status" value="1"/>
</dbReference>
<feature type="transmembrane region" description="Helical" evidence="7">
    <location>
        <begin position="259"/>
        <end position="283"/>
    </location>
</feature>
<reference evidence="9" key="1">
    <citation type="submission" date="2021-01" db="EMBL/GenBank/DDBJ databases">
        <title>Whole genome shotgun sequence of Virgisporangium aurantiacum NBRC 16421.</title>
        <authorList>
            <person name="Komaki H."/>
            <person name="Tamura T."/>
        </authorList>
    </citation>
    <scope>NUCLEOTIDE SEQUENCE</scope>
    <source>
        <strain evidence="9">NBRC 16421</strain>
    </source>
</reference>
<sequence>MKRTTTTPYLFLSPAIVLFTAFIVVPIGYTAYLSFRQVKVEGLGLGADARHEVFAGWRNFRDALSDPEFSGSLLRVLGYGAVVVPVMLGLALLFALLLDTPSARMRRFARVSIFLPFAVPALIGGMLWGFLYLPSVSPFPLGDLDLLGGNVLLFSVANVAVWGGTGFNMMVLYTALRAVPPEIYESARIDGCTELRLALRIKIPMLTPALVMTGFFSIIATIQVFAEPMILKPLTNSIPSTWTPLMKIYRDAFVIGDHYSAAATSLVLALATLLLSFTFLRLFGRRAFGGER</sequence>
<keyword evidence="3" id="KW-1003">Cell membrane</keyword>
<name>A0A8J3Z591_9ACTN</name>
<evidence type="ECO:0000256" key="6">
    <source>
        <dbReference type="ARBA" id="ARBA00023136"/>
    </source>
</evidence>
<comment type="similarity">
    <text evidence="7">Belongs to the binding-protein-dependent transport system permease family.</text>
</comment>
<proteinExistence type="inferred from homology"/>
<dbReference type="SUPFAM" id="SSF161098">
    <property type="entry name" value="MetI-like"/>
    <property type="match status" value="1"/>
</dbReference>
<evidence type="ECO:0000256" key="3">
    <source>
        <dbReference type="ARBA" id="ARBA00022475"/>
    </source>
</evidence>
<dbReference type="Pfam" id="PF00528">
    <property type="entry name" value="BPD_transp_1"/>
    <property type="match status" value="1"/>
</dbReference>
<dbReference type="Proteomes" id="UP000612585">
    <property type="component" value="Unassembled WGS sequence"/>
</dbReference>
<organism evidence="9 10">
    <name type="scientific">Virgisporangium aurantiacum</name>
    <dbReference type="NCBI Taxonomy" id="175570"/>
    <lineage>
        <taxon>Bacteria</taxon>
        <taxon>Bacillati</taxon>
        <taxon>Actinomycetota</taxon>
        <taxon>Actinomycetes</taxon>
        <taxon>Micromonosporales</taxon>
        <taxon>Micromonosporaceae</taxon>
        <taxon>Virgisporangium</taxon>
    </lineage>
</organism>
<keyword evidence="2 7" id="KW-0813">Transport</keyword>
<feature type="transmembrane region" description="Helical" evidence="7">
    <location>
        <begin position="76"/>
        <end position="99"/>
    </location>
</feature>
<dbReference type="RefSeq" id="WP_203992356.1">
    <property type="nucleotide sequence ID" value="NZ_BOPG01000019.1"/>
</dbReference>
<dbReference type="EMBL" id="BOPG01000019">
    <property type="protein sequence ID" value="GIJ55476.1"/>
    <property type="molecule type" value="Genomic_DNA"/>
</dbReference>
<dbReference type="PROSITE" id="PS50928">
    <property type="entry name" value="ABC_TM1"/>
    <property type="match status" value="1"/>
</dbReference>
<evidence type="ECO:0000256" key="1">
    <source>
        <dbReference type="ARBA" id="ARBA00004651"/>
    </source>
</evidence>
<keyword evidence="10" id="KW-1185">Reference proteome</keyword>
<comment type="subcellular location">
    <subcellularLocation>
        <location evidence="1 7">Cell membrane</location>
        <topology evidence="1 7">Multi-pass membrane protein</topology>
    </subcellularLocation>
</comment>
<keyword evidence="5 7" id="KW-1133">Transmembrane helix</keyword>
<accession>A0A8J3Z591</accession>
<feature type="transmembrane region" description="Helical" evidence="7">
    <location>
        <begin position="111"/>
        <end position="131"/>
    </location>
</feature>
<gene>
    <name evidence="9" type="ORF">Vau01_029920</name>
</gene>
<dbReference type="Gene3D" id="1.10.3720.10">
    <property type="entry name" value="MetI-like"/>
    <property type="match status" value="1"/>
</dbReference>
<dbReference type="InterPro" id="IPR000515">
    <property type="entry name" value="MetI-like"/>
</dbReference>
<feature type="domain" description="ABC transmembrane type-1" evidence="8">
    <location>
        <begin position="73"/>
        <end position="279"/>
    </location>
</feature>